<dbReference type="EMBL" id="FN595991">
    <property type="protein sequence ID" value="CCB55515.1"/>
    <property type="molecule type" value="Genomic_DNA"/>
</dbReference>
<dbReference type="eggNOG" id="KOG1408">
    <property type="taxonomic scope" value="Eukaryota"/>
</dbReference>
<proteinExistence type="predicted"/>
<dbReference type="AlphaFoldDB" id="F6HKX3"/>
<organism evidence="2 3">
    <name type="scientific">Vitis vinifera</name>
    <name type="common">Grape</name>
    <dbReference type="NCBI Taxonomy" id="29760"/>
    <lineage>
        <taxon>Eukaryota</taxon>
        <taxon>Viridiplantae</taxon>
        <taxon>Streptophyta</taxon>
        <taxon>Embryophyta</taxon>
        <taxon>Tracheophyta</taxon>
        <taxon>Spermatophyta</taxon>
        <taxon>Magnoliopsida</taxon>
        <taxon>eudicotyledons</taxon>
        <taxon>Gunneridae</taxon>
        <taxon>Pentapetalae</taxon>
        <taxon>rosids</taxon>
        <taxon>Vitales</taxon>
        <taxon>Vitaceae</taxon>
        <taxon>Viteae</taxon>
        <taxon>Vitis</taxon>
    </lineage>
</organism>
<reference evidence="3" key="1">
    <citation type="journal article" date="2007" name="Nature">
        <title>The grapevine genome sequence suggests ancestral hexaploidization in major angiosperm phyla.</title>
        <authorList>
            <consortium name="The French-Italian Public Consortium for Grapevine Genome Characterization."/>
            <person name="Jaillon O."/>
            <person name="Aury J.-M."/>
            <person name="Noel B."/>
            <person name="Policriti A."/>
            <person name="Clepet C."/>
            <person name="Casagrande A."/>
            <person name="Choisne N."/>
            <person name="Aubourg S."/>
            <person name="Vitulo N."/>
            <person name="Jubin C."/>
            <person name="Vezzi A."/>
            <person name="Legeai F."/>
            <person name="Hugueney P."/>
            <person name="Dasilva C."/>
            <person name="Horner D."/>
            <person name="Mica E."/>
            <person name="Jublot D."/>
            <person name="Poulain J."/>
            <person name="Bruyere C."/>
            <person name="Billault A."/>
            <person name="Segurens B."/>
            <person name="Gouyvenoux M."/>
            <person name="Ugarte E."/>
            <person name="Cattonaro F."/>
            <person name="Anthouard V."/>
            <person name="Vico V."/>
            <person name="Del Fabbro C."/>
            <person name="Alaux M."/>
            <person name="Di Gaspero G."/>
            <person name="Dumas V."/>
            <person name="Felice N."/>
            <person name="Paillard S."/>
            <person name="Juman I."/>
            <person name="Moroldo M."/>
            <person name="Scalabrin S."/>
            <person name="Canaguier A."/>
            <person name="Le Clainche I."/>
            <person name="Malacrida G."/>
            <person name="Durand E."/>
            <person name="Pesole G."/>
            <person name="Laucou V."/>
            <person name="Chatelet P."/>
            <person name="Merdinoglu D."/>
            <person name="Delledonne M."/>
            <person name="Pezzotti M."/>
            <person name="Lecharny A."/>
            <person name="Scarpelli C."/>
            <person name="Artiguenave F."/>
            <person name="Pe M.E."/>
            <person name="Valle G."/>
            <person name="Morgante M."/>
            <person name="Caboche M."/>
            <person name="Adam-Blondon A.-F."/>
            <person name="Weissenbach J."/>
            <person name="Quetier F."/>
            <person name="Wincker P."/>
        </authorList>
    </citation>
    <scope>NUCLEOTIDE SEQUENCE [LARGE SCALE GENOMIC DNA]</scope>
    <source>
        <strain evidence="3">cv. Pinot noir / PN40024</strain>
    </source>
</reference>
<gene>
    <name evidence="2" type="ordered locus">VIT_08s0007g01840</name>
</gene>
<name>F6HKX3_VITVI</name>
<accession>F6HKX3</accession>
<dbReference type="HOGENOM" id="CLU_822336_0_0_1"/>
<feature type="compositionally biased region" description="Basic and acidic residues" evidence="1">
    <location>
        <begin position="26"/>
        <end position="39"/>
    </location>
</feature>
<dbReference type="Proteomes" id="UP000009183">
    <property type="component" value="Chromosome 8"/>
</dbReference>
<evidence type="ECO:0000256" key="1">
    <source>
        <dbReference type="SAM" id="MobiDB-lite"/>
    </source>
</evidence>
<dbReference type="PaxDb" id="29760-VIT_08s0007g01840.t01"/>
<evidence type="ECO:0000313" key="3">
    <source>
        <dbReference type="Proteomes" id="UP000009183"/>
    </source>
</evidence>
<protein>
    <submittedName>
        <fullName evidence="2">Uncharacterized protein</fullName>
    </submittedName>
</protein>
<evidence type="ECO:0000313" key="2">
    <source>
        <dbReference type="EMBL" id="CCB55515.1"/>
    </source>
</evidence>
<sequence length="338" mass="37253">MAVETPINEEHKEISSRGHTVVNHFSVEHPSSHGNHVVDDGPEATLSGHPQYHAPGSMFENNDQLCVHNASACNYDVVSEVSAQLQSNTTESRVQTNLDFKSQDNDLFNQHFSNLSTVPKTEGRKSSGRRRFSARFVVRQDCIGDCSRLFETYIKDLGSETLNCGEESSLHSIFKNPSIPGLEEPQLIDAFEQDTNNSPQGSLSSSHTESQSECFVQKNSLCMEVREVRDQKECIIKGTEMEEPIIACKKALICLDAAAGSALRLFSNLENLVSREEISSGPEADLYHHAAELLPSIAEKVNAIAKLVQASKNNLCGKTRKEFSTLEPLLGTFAENLS</sequence>
<feature type="region of interest" description="Disordered" evidence="1">
    <location>
        <begin position="26"/>
        <end position="55"/>
    </location>
</feature>
<dbReference type="OrthoDB" id="6154712at2759"/>
<dbReference type="InParanoid" id="F6HKX3"/>
<keyword evidence="3" id="KW-1185">Reference proteome</keyword>